<feature type="compositionally biased region" description="Basic and acidic residues" evidence="1">
    <location>
        <begin position="60"/>
        <end position="79"/>
    </location>
</feature>
<protein>
    <recommendedName>
        <fullName evidence="2">RNase H type-1 domain-containing protein</fullName>
    </recommendedName>
</protein>
<keyword evidence="4" id="KW-1185">Reference proteome</keyword>
<dbReference type="GO" id="GO:0003676">
    <property type="term" value="F:nucleic acid binding"/>
    <property type="evidence" value="ECO:0007669"/>
    <property type="project" value="InterPro"/>
</dbReference>
<feature type="region of interest" description="Disordered" evidence="1">
    <location>
        <begin position="60"/>
        <end position="83"/>
    </location>
</feature>
<dbReference type="OrthoDB" id="3265515at2759"/>
<proteinExistence type="predicted"/>
<dbReference type="InterPro" id="IPR036397">
    <property type="entry name" value="RNaseH_sf"/>
</dbReference>
<dbReference type="PROSITE" id="PS50879">
    <property type="entry name" value="RNASE_H_1"/>
    <property type="match status" value="1"/>
</dbReference>
<dbReference type="GO" id="GO:0004523">
    <property type="term" value="F:RNA-DNA hybrid ribonuclease activity"/>
    <property type="evidence" value="ECO:0007669"/>
    <property type="project" value="InterPro"/>
</dbReference>
<evidence type="ECO:0000256" key="1">
    <source>
        <dbReference type="SAM" id="MobiDB-lite"/>
    </source>
</evidence>
<dbReference type="InterPro" id="IPR002156">
    <property type="entry name" value="RNaseH_domain"/>
</dbReference>
<dbReference type="InterPro" id="IPR012337">
    <property type="entry name" value="RNaseH-like_sf"/>
</dbReference>
<name>A0A167XD72_9AGAM</name>
<dbReference type="SUPFAM" id="SSF53098">
    <property type="entry name" value="Ribonuclease H-like"/>
    <property type="match status" value="1"/>
</dbReference>
<sequence>MHLLLNFTRQLTGPTIIGCDNQAVIRGLNNQQSHSGHHLLDHIHKLEEQLHAKQDIHWVPGHKDFEPNERADREAKDAAQKLTSPAKDLPVCLRKKVLPASVAALRQEYAAKLKRKWTKCWRKSPRRTRTAQAAPTPDQMCGLTHTSQLRDGARNDRALTGHAPLKQHLHRIKCADSPICPSCEMEPETTAHFLIWPPGRCCVPCNHQAPSARKEAPILG</sequence>
<dbReference type="Gene3D" id="3.30.420.10">
    <property type="entry name" value="Ribonuclease H-like superfamily/Ribonuclease H"/>
    <property type="match status" value="1"/>
</dbReference>
<dbReference type="EMBL" id="KV417762">
    <property type="protein sequence ID" value="KZP07091.1"/>
    <property type="molecule type" value="Genomic_DNA"/>
</dbReference>
<reference evidence="3 4" key="1">
    <citation type="journal article" date="2016" name="Mol. Biol. Evol.">
        <title>Comparative Genomics of Early-Diverging Mushroom-Forming Fungi Provides Insights into the Origins of Lignocellulose Decay Capabilities.</title>
        <authorList>
            <person name="Nagy L.G."/>
            <person name="Riley R."/>
            <person name="Tritt A."/>
            <person name="Adam C."/>
            <person name="Daum C."/>
            <person name="Floudas D."/>
            <person name="Sun H."/>
            <person name="Yadav J.S."/>
            <person name="Pangilinan J."/>
            <person name="Larsson K.H."/>
            <person name="Matsuura K."/>
            <person name="Barry K."/>
            <person name="Labutti K."/>
            <person name="Kuo R."/>
            <person name="Ohm R.A."/>
            <person name="Bhattacharya S.S."/>
            <person name="Shirouzu T."/>
            <person name="Yoshinaga Y."/>
            <person name="Martin F.M."/>
            <person name="Grigoriev I.V."/>
            <person name="Hibbett D.S."/>
        </authorList>
    </citation>
    <scope>NUCLEOTIDE SEQUENCE [LARGE SCALE GENOMIC DNA]</scope>
    <source>
        <strain evidence="3 4">CBS 109695</strain>
    </source>
</reference>
<evidence type="ECO:0000313" key="4">
    <source>
        <dbReference type="Proteomes" id="UP000076532"/>
    </source>
</evidence>
<accession>A0A167XD72</accession>
<dbReference type="AlphaFoldDB" id="A0A167XD72"/>
<dbReference type="CDD" id="cd09276">
    <property type="entry name" value="Rnase_HI_RT_non_LTR"/>
    <property type="match status" value="1"/>
</dbReference>
<dbReference type="Proteomes" id="UP000076532">
    <property type="component" value="Unassembled WGS sequence"/>
</dbReference>
<gene>
    <name evidence="3" type="ORF">FIBSPDRAFT_763388</name>
</gene>
<organism evidence="3 4">
    <name type="scientific">Athelia psychrophila</name>
    <dbReference type="NCBI Taxonomy" id="1759441"/>
    <lineage>
        <taxon>Eukaryota</taxon>
        <taxon>Fungi</taxon>
        <taxon>Dikarya</taxon>
        <taxon>Basidiomycota</taxon>
        <taxon>Agaricomycotina</taxon>
        <taxon>Agaricomycetes</taxon>
        <taxon>Agaricomycetidae</taxon>
        <taxon>Atheliales</taxon>
        <taxon>Atheliaceae</taxon>
        <taxon>Athelia</taxon>
    </lineage>
</organism>
<evidence type="ECO:0000313" key="3">
    <source>
        <dbReference type="EMBL" id="KZP07091.1"/>
    </source>
</evidence>
<evidence type="ECO:0000259" key="2">
    <source>
        <dbReference type="PROSITE" id="PS50879"/>
    </source>
</evidence>
<feature type="domain" description="RNase H type-1" evidence="2">
    <location>
        <begin position="1"/>
        <end position="80"/>
    </location>
</feature>